<name>A0ABV3DR12_9ACTN</name>
<dbReference type="NCBIfam" id="NF045477">
    <property type="entry name" value="LPO_1073_dom"/>
    <property type="match status" value="1"/>
</dbReference>
<dbReference type="RefSeq" id="WP_358361185.1">
    <property type="nucleotide sequence ID" value="NZ_JBEZFP010000114.1"/>
</dbReference>
<keyword evidence="2" id="KW-1185">Reference proteome</keyword>
<comment type="caution">
    <text evidence="1">The sequence shown here is derived from an EMBL/GenBank/DDBJ whole genome shotgun (WGS) entry which is preliminary data.</text>
</comment>
<gene>
    <name evidence="1" type="ORF">AB0C36_32395</name>
</gene>
<dbReference type="InterPro" id="IPR053773">
    <property type="entry name" value="Vpar_1526-like"/>
</dbReference>
<reference evidence="1 2" key="1">
    <citation type="submission" date="2024-06" db="EMBL/GenBank/DDBJ databases">
        <title>The Natural Products Discovery Center: Release of the First 8490 Sequenced Strains for Exploring Actinobacteria Biosynthetic Diversity.</title>
        <authorList>
            <person name="Kalkreuter E."/>
            <person name="Kautsar S.A."/>
            <person name="Yang D."/>
            <person name="Bader C.D."/>
            <person name="Teijaro C.N."/>
            <person name="Fluegel L."/>
            <person name="Davis C.M."/>
            <person name="Simpson J.R."/>
            <person name="Lauterbach L."/>
            <person name="Steele A.D."/>
            <person name="Gui C."/>
            <person name="Meng S."/>
            <person name="Li G."/>
            <person name="Viehrig K."/>
            <person name="Ye F."/>
            <person name="Su P."/>
            <person name="Kiefer A.F."/>
            <person name="Nichols A."/>
            <person name="Cepeda A.J."/>
            <person name="Yan W."/>
            <person name="Fan B."/>
            <person name="Jiang Y."/>
            <person name="Adhikari A."/>
            <person name="Zheng C.-J."/>
            <person name="Schuster L."/>
            <person name="Cowan T.M."/>
            <person name="Smanski M.J."/>
            <person name="Chevrette M.G."/>
            <person name="De Carvalho L.P.S."/>
            <person name="Shen B."/>
        </authorList>
    </citation>
    <scope>NUCLEOTIDE SEQUENCE [LARGE SCALE GENOMIC DNA]</scope>
    <source>
        <strain evidence="1 2">NPDC048946</strain>
    </source>
</reference>
<dbReference type="EMBL" id="JBEZFP010000114">
    <property type="protein sequence ID" value="MEU8138196.1"/>
    <property type="molecule type" value="Genomic_DNA"/>
</dbReference>
<evidence type="ECO:0000313" key="1">
    <source>
        <dbReference type="EMBL" id="MEU8138196.1"/>
    </source>
</evidence>
<organism evidence="1 2">
    <name type="scientific">Streptodolium elevatio</name>
    <dbReference type="NCBI Taxonomy" id="3157996"/>
    <lineage>
        <taxon>Bacteria</taxon>
        <taxon>Bacillati</taxon>
        <taxon>Actinomycetota</taxon>
        <taxon>Actinomycetes</taxon>
        <taxon>Kitasatosporales</taxon>
        <taxon>Streptomycetaceae</taxon>
        <taxon>Streptodolium</taxon>
    </lineage>
</organism>
<proteinExistence type="predicted"/>
<sequence length="312" mass="34783">MIRRQRQRSGDNSTNIQAEVVRLGPSYEDVAAIARDTFRANFLALSTEAAHLAEARAADIVDAVLHRLAADAPDRLALFAEPWMQRCLFKAQEIHAFRGDAAVEGVLIETIVAQTNTTPNTHAGIVLEESLLLLPRLTHTHLTMLALTFVVREAPLGPHVESYEALRAHTRDFVVPFVSGLNPAPRDTLHLLRLGCATKHGYEESPVFAEVGWKYLARWDEQHESQMDRDAWSRQHDEVNSKAHKAVYEEIFAEPLLPAHERDERRELLPPLDCTPPGLALGYANARRVLGSQLDFDLCEALNATGLDPDAD</sequence>
<accession>A0ABV3DR12</accession>
<evidence type="ECO:0000313" key="2">
    <source>
        <dbReference type="Proteomes" id="UP001551482"/>
    </source>
</evidence>
<dbReference type="Proteomes" id="UP001551482">
    <property type="component" value="Unassembled WGS sequence"/>
</dbReference>
<protein>
    <submittedName>
        <fullName evidence="1">LPO_1073/Vpar_1526 family protein</fullName>
    </submittedName>
</protein>